<protein>
    <recommendedName>
        <fullName evidence="3">Restriction endonuclease</fullName>
    </recommendedName>
</protein>
<evidence type="ECO:0008006" key="3">
    <source>
        <dbReference type="Google" id="ProtNLM"/>
    </source>
</evidence>
<organism evidence="1 2">
    <name type="scientific">Neobacillus vireti LMG 21834</name>
    <dbReference type="NCBI Taxonomy" id="1131730"/>
    <lineage>
        <taxon>Bacteria</taxon>
        <taxon>Bacillati</taxon>
        <taxon>Bacillota</taxon>
        <taxon>Bacilli</taxon>
        <taxon>Bacillales</taxon>
        <taxon>Bacillaceae</taxon>
        <taxon>Neobacillus</taxon>
    </lineage>
</organism>
<name>A0AB94IQS6_9BACI</name>
<evidence type="ECO:0000313" key="2">
    <source>
        <dbReference type="Proteomes" id="UP000018877"/>
    </source>
</evidence>
<evidence type="ECO:0000313" key="1">
    <source>
        <dbReference type="EMBL" id="ETI69440.1"/>
    </source>
</evidence>
<keyword evidence="2" id="KW-1185">Reference proteome</keyword>
<proteinExistence type="predicted"/>
<gene>
    <name evidence="1" type="ORF">BAVI_07676</name>
</gene>
<comment type="caution">
    <text evidence="1">The sequence shown here is derived from an EMBL/GenBank/DDBJ whole genome shotgun (WGS) entry which is preliminary data.</text>
</comment>
<dbReference type="EMBL" id="ALAN01000054">
    <property type="protein sequence ID" value="ETI69440.1"/>
    <property type="molecule type" value="Genomic_DNA"/>
</dbReference>
<reference evidence="1 2" key="1">
    <citation type="journal article" date="2014" name="Environ. Microbiol.">
        <title>The nitrate-ammonifying and nosZ-carrying bacterium Bacillus vireti is a potent source and sink for nitric and nitrous oxide under high nitrate conditions.</title>
        <authorList>
            <person name="Mania D."/>
            <person name="Heylen K."/>
            <person name="van Spanning R.J."/>
            <person name="Frostegard A."/>
        </authorList>
    </citation>
    <scope>NUCLEOTIDE SEQUENCE [LARGE SCALE GENOMIC DNA]</scope>
    <source>
        <strain evidence="1 2">LMG 21834</strain>
    </source>
</reference>
<accession>A0AB94IQS6</accession>
<dbReference type="Proteomes" id="UP000018877">
    <property type="component" value="Unassembled WGS sequence"/>
</dbReference>
<dbReference type="AlphaFoldDB" id="A0AB94IQS6"/>
<dbReference type="RefSeq" id="WP_024027740.1">
    <property type="nucleotide sequence ID" value="NZ_ALAN01000054.1"/>
</dbReference>
<sequence>MNIFQYQGQEEDHYTNILMCILDYKDQLILPQFIKGLMAYHANDFQFSNQSINIRTKYCPQQSKPYEYIIGIAPYKSGVIHSDLEDNSGSIPDVWICGNNFNLLFEFKIRGTLDEGQISAHKRLFINEDVQVIRLTWDHVMESLEKIKTNDSVLQYLLKNFFEIKNKFKSKRRSSGMPKEIISHINRKNELHFIITGSRAYKPYKVEMVFNEKTELLRNDLIGITAARRYIAEYVYLNKDSLPFTYRGDKTEINDYCVAPGRAEKKNLWNQWRLGSYFNK</sequence>